<evidence type="ECO:0000313" key="2">
    <source>
        <dbReference type="Proteomes" id="UP000326289"/>
    </source>
</evidence>
<accession>A0A5N6IS53</accession>
<reference evidence="1 2" key="1">
    <citation type="submission" date="2019-04" db="EMBL/GenBank/DDBJ databases">
        <title>Fungal friends and foes A comparative genomics study of 23 Aspergillus species from section Flavi.</title>
        <authorList>
            <consortium name="DOE Joint Genome Institute"/>
            <person name="Kjaerbolling I."/>
            <person name="Vesth T.C."/>
            <person name="Frisvad J.C."/>
            <person name="Nybo J.L."/>
            <person name="Theobald S."/>
            <person name="Kildgaard S."/>
            <person name="Petersen T.I."/>
            <person name="Kuo A."/>
            <person name="Sato A."/>
            <person name="Lyhne E.K."/>
            <person name="Kogle M.E."/>
            <person name="Wiebenga A."/>
            <person name="Kun R.S."/>
            <person name="Lubbers R.J."/>
            <person name="Makela M.R."/>
            <person name="Barry K."/>
            <person name="Chovatia M."/>
            <person name="Clum A."/>
            <person name="Daum C."/>
            <person name="Haridas S."/>
            <person name="He G."/>
            <person name="LaButti K."/>
            <person name="Lipzen A."/>
            <person name="Mondo S."/>
            <person name="Pangilinan J."/>
            <person name="Riley R."/>
            <person name="Salamov A."/>
            <person name="Simmons B.A."/>
            <person name="Magnuson J.K."/>
            <person name="Henrissat B."/>
            <person name="Mortensen U.H."/>
            <person name="Larsen T.O."/>
            <person name="De vries R.P."/>
            <person name="Grigoriev I.V."/>
            <person name="Machida M."/>
            <person name="Baker S.E."/>
            <person name="Andersen M.R."/>
        </authorList>
    </citation>
    <scope>NUCLEOTIDE SEQUENCE [LARGE SCALE GENOMIC DNA]</scope>
    <source>
        <strain evidence="1 2">CBS 117635</strain>
    </source>
</reference>
<dbReference type="EMBL" id="ML732854">
    <property type="protein sequence ID" value="KAB8269067.1"/>
    <property type="molecule type" value="Genomic_DNA"/>
</dbReference>
<evidence type="ECO:0000313" key="1">
    <source>
        <dbReference type="EMBL" id="KAB8269067.1"/>
    </source>
</evidence>
<protein>
    <submittedName>
        <fullName evidence="1">Uncharacterized protein</fullName>
    </submittedName>
</protein>
<keyword evidence="2" id="KW-1185">Reference proteome</keyword>
<gene>
    <name evidence="1" type="ORF">BDV30DRAFT_217380</name>
</gene>
<dbReference type="AlphaFoldDB" id="A0A5N6IS53"/>
<dbReference type="Proteomes" id="UP000326289">
    <property type="component" value="Unassembled WGS sequence"/>
</dbReference>
<organism evidence="1 2">
    <name type="scientific">Aspergillus minisclerotigenes</name>
    <dbReference type="NCBI Taxonomy" id="656917"/>
    <lineage>
        <taxon>Eukaryota</taxon>
        <taxon>Fungi</taxon>
        <taxon>Dikarya</taxon>
        <taxon>Ascomycota</taxon>
        <taxon>Pezizomycotina</taxon>
        <taxon>Eurotiomycetes</taxon>
        <taxon>Eurotiomycetidae</taxon>
        <taxon>Eurotiales</taxon>
        <taxon>Aspergillaceae</taxon>
        <taxon>Aspergillus</taxon>
        <taxon>Aspergillus subgen. Circumdati</taxon>
    </lineage>
</organism>
<name>A0A5N6IS53_9EURO</name>
<sequence>MSLLVPSFPLGLPATAPPTRLSAGCYSSICARRTFSPVELNLSGIFHTYATTKKSPGMQADAQSKGPLPPSINRQTVYSISVGWKG</sequence>
<proteinExistence type="predicted"/>